<dbReference type="OrthoDB" id="9813122at2"/>
<geneLocation type="plasmid" evidence="4 5">
    <name>pMNOD01</name>
</geneLocation>
<reference evidence="5" key="1">
    <citation type="submission" date="2009-01" db="EMBL/GenBank/DDBJ databases">
        <title>Complete sequence of plasmid 1 of Methylobacterium nodulans ORS 2060.</title>
        <authorList>
            <consortium name="US DOE Joint Genome Institute"/>
            <person name="Lucas S."/>
            <person name="Copeland A."/>
            <person name="Lapidus A."/>
            <person name="Glavina del Rio T."/>
            <person name="Dalin E."/>
            <person name="Tice H."/>
            <person name="Bruce D."/>
            <person name="Goodwin L."/>
            <person name="Pitluck S."/>
            <person name="Sims D."/>
            <person name="Brettin T."/>
            <person name="Detter J.C."/>
            <person name="Han C."/>
            <person name="Larimer F."/>
            <person name="Land M."/>
            <person name="Hauser L."/>
            <person name="Kyrpides N."/>
            <person name="Ivanova N."/>
            <person name="Marx C.J."/>
            <person name="Richardson P."/>
        </authorList>
    </citation>
    <scope>NUCLEOTIDE SEQUENCE [LARGE SCALE GENOMIC DNA]</scope>
    <source>
        <strain evidence="5">LMG 21967 / CNCM I-2342 / ORS 2060</strain>
        <plasmid evidence="5">Plasmid pMNOD01</plasmid>
    </source>
</reference>
<dbReference type="PANTHER" id="PTHR33375">
    <property type="entry name" value="CHROMOSOME-PARTITIONING PROTEIN PARB-RELATED"/>
    <property type="match status" value="1"/>
</dbReference>
<dbReference type="InterPro" id="IPR036086">
    <property type="entry name" value="ParB/Sulfiredoxin_sf"/>
</dbReference>
<dbReference type="InterPro" id="IPR050336">
    <property type="entry name" value="Chromosome_partition/occlusion"/>
</dbReference>
<evidence type="ECO:0000313" key="4">
    <source>
        <dbReference type="EMBL" id="ACL62434.1"/>
    </source>
</evidence>
<dbReference type="Gene3D" id="1.10.10.2830">
    <property type="match status" value="1"/>
</dbReference>
<dbReference type="RefSeq" id="WP_015933984.1">
    <property type="nucleotide sequence ID" value="NC_011892.1"/>
</dbReference>
<gene>
    <name evidence="4" type="ordered locus">Mnod_8287</name>
</gene>
<keyword evidence="5" id="KW-1185">Reference proteome</keyword>
<dbReference type="AlphaFoldDB" id="B8IVJ4"/>
<dbReference type="Gene3D" id="3.90.1530.30">
    <property type="match status" value="1"/>
</dbReference>
<protein>
    <submittedName>
        <fullName evidence="4">ParB domain protein nuclease</fullName>
    </submittedName>
</protein>
<name>B8IVJ4_METNO</name>
<evidence type="ECO:0000259" key="3">
    <source>
        <dbReference type="SMART" id="SM00470"/>
    </source>
</evidence>
<dbReference type="GO" id="GO:0007059">
    <property type="term" value="P:chromosome segregation"/>
    <property type="evidence" value="ECO:0007669"/>
    <property type="project" value="TreeGrafter"/>
</dbReference>
<keyword evidence="4" id="KW-0614">Plasmid</keyword>
<dbReference type="EMBL" id="CP001350">
    <property type="protein sequence ID" value="ACL62434.1"/>
    <property type="molecule type" value="Genomic_DNA"/>
</dbReference>
<dbReference type="GO" id="GO:0005694">
    <property type="term" value="C:chromosome"/>
    <property type="evidence" value="ECO:0007669"/>
    <property type="project" value="TreeGrafter"/>
</dbReference>
<evidence type="ECO:0000256" key="1">
    <source>
        <dbReference type="ARBA" id="ARBA00006295"/>
    </source>
</evidence>
<evidence type="ECO:0000313" key="5">
    <source>
        <dbReference type="Proteomes" id="UP000008207"/>
    </source>
</evidence>
<feature type="region of interest" description="Disordered" evidence="2">
    <location>
        <begin position="426"/>
        <end position="445"/>
    </location>
</feature>
<sequence>MAASKKITLASARTIPFDKLVLSQANVRRISHGQTIEQLAEDIAHRGLLQSLCVRPVLDADGAETSLFEVPAGGRRFRALERLVKTRRMTKTAPVPCIVREPGSAISAEEDSLAENAMREQLHPLDQFRAFKALIEAGLSEEDVAARFFVTVTIVKQRLKLASVSETLLAAYAAEEMTLQQLMAFTVSPDHAQQEQVWDAIRQQRYPAPAYTIRQMLTREQVPSSDPRAQFVGTEAYEAAGGSVIRDLFSEEGEGWFKDPALLDRLATEKLQLLAAEVRAEGWKWVEVALHFPYGHKNGLSRVFPEPVLTDEETAARDALRAEYDDLEQQHAGDGDLPEEVDARLAELERAIEAFDARAFRYAPADIAIAGAFVSLDHDGELRIERGYVRLGDLPIESPAAPEGDAAGVPEGETPAVQCVVFTIGGAPQGTEPAPEPDEAETDRPLTERHMMELTTYRTLALREALADDPDAAFLAVLHAMVLRVFHLSGDSCLEITTRSTSPDRSVEGLATFGPATALQSRRDLWAGQLPRQSAALWDFLLGLDADSRASLFALCAGLSVNAMQLPHDSRPAAIAHGHRVAELVGLAMARHWEPTAANFFGKVTKSRILSAVREARGEQAAQLIDHLKKADMAREAERLLAGSGWLPQPLRTPGLDRGALPAADMDHERGTAASEPEARPEALPAFLAAEDGTDPEVGDRGSYAVAAE</sequence>
<comment type="similarity">
    <text evidence="1">Belongs to the ParB family.</text>
</comment>
<dbReference type="CDD" id="cd16406">
    <property type="entry name" value="ParB_N_like"/>
    <property type="match status" value="1"/>
</dbReference>
<feature type="domain" description="ParB-like N-terminal" evidence="3">
    <location>
        <begin position="13"/>
        <end position="117"/>
    </location>
</feature>
<dbReference type="InterPro" id="IPR003115">
    <property type="entry name" value="ParB_N"/>
</dbReference>
<evidence type="ECO:0000256" key="2">
    <source>
        <dbReference type="SAM" id="MobiDB-lite"/>
    </source>
</evidence>
<dbReference type="FunFam" id="3.90.1530.30:FF:000002">
    <property type="entry name" value="Chromosome partitioning protein ParB"/>
    <property type="match status" value="1"/>
</dbReference>
<dbReference type="PANTHER" id="PTHR33375:SF7">
    <property type="entry name" value="CHROMOSOME 2-PARTITIONING PROTEIN PARB-RELATED"/>
    <property type="match status" value="1"/>
</dbReference>
<accession>B8IVJ4</accession>
<dbReference type="SUPFAM" id="SSF110849">
    <property type="entry name" value="ParB/Sulfiredoxin"/>
    <property type="match status" value="1"/>
</dbReference>
<organism evidence="4 5">
    <name type="scientific">Methylobacterium nodulans (strain LMG 21967 / CNCM I-2342 / ORS 2060)</name>
    <dbReference type="NCBI Taxonomy" id="460265"/>
    <lineage>
        <taxon>Bacteria</taxon>
        <taxon>Pseudomonadati</taxon>
        <taxon>Pseudomonadota</taxon>
        <taxon>Alphaproteobacteria</taxon>
        <taxon>Hyphomicrobiales</taxon>
        <taxon>Methylobacteriaceae</taxon>
        <taxon>Methylobacterium</taxon>
    </lineage>
</organism>
<dbReference type="FunFam" id="1.10.10.2830:FF:000001">
    <property type="entry name" value="Chromosome partitioning protein ParB"/>
    <property type="match status" value="1"/>
</dbReference>
<dbReference type="Proteomes" id="UP000008207">
    <property type="component" value="Plasmid pMNOD01"/>
</dbReference>
<feature type="compositionally biased region" description="Basic and acidic residues" evidence="2">
    <location>
        <begin position="665"/>
        <end position="681"/>
    </location>
</feature>
<dbReference type="SMART" id="SM00470">
    <property type="entry name" value="ParB"/>
    <property type="match status" value="1"/>
</dbReference>
<feature type="region of interest" description="Disordered" evidence="2">
    <location>
        <begin position="651"/>
        <end position="709"/>
    </location>
</feature>
<dbReference type="SUPFAM" id="SSF109709">
    <property type="entry name" value="KorB DNA-binding domain-like"/>
    <property type="match status" value="1"/>
</dbReference>
<dbReference type="HOGENOM" id="CLU_019174_1_0_5"/>
<dbReference type="Pfam" id="PF02195">
    <property type="entry name" value="ParB_N"/>
    <property type="match status" value="1"/>
</dbReference>
<dbReference type="KEGG" id="mno:Mnod_8287"/>
<proteinExistence type="inferred from homology"/>